<keyword evidence="1" id="KW-0812">Transmembrane</keyword>
<protein>
    <submittedName>
        <fullName evidence="2">Uncharacterized protein</fullName>
    </submittedName>
</protein>
<evidence type="ECO:0000256" key="1">
    <source>
        <dbReference type="SAM" id="Phobius"/>
    </source>
</evidence>
<reference evidence="2 3" key="1">
    <citation type="submission" date="2014-04" db="EMBL/GenBank/DDBJ databases">
        <authorList>
            <consortium name="DOE Joint Genome Institute"/>
            <person name="Kuo A."/>
            <person name="Tarkka M."/>
            <person name="Buscot F."/>
            <person name="Kohler A."/>
            <person name="Nagy L.G."/>
            <person name="Floudas D."/>
            <person name="Copeland A."/>
            <person name="Barry K.W."/>
            <person name="Cichocki N."/>
            <person name="Veneault-Fourrey C."/>
            <person name="LaButti K."/>
            <person name="Lindquist E.A."/>
            <person name="Lipzen A."/>
            <person name="Lundell T."/>
            <person name="Morin E."/>
            <person name="Murat C."/>
            <person name="Sun H."/>
            <person name="Tunlid A."/>
            <person name="Henrissat B."/>
            <person name="Grigoriev I.V."/>
            <person name="Hibbett D.S."/>
            <person name="Martin F."/>
            <person name="Nordberg H.P."/>
            <person name="Cantor M.N."/>
            <person name="Hua S.X."/>
        </authorList>
    </citation>
    <scope>NUCLEOTIDE SEQUENCE [LARGE SCALE GENOMIC DNA]</scope>
    <source>
        <strain evidence="2 3">F 1598</strain>
    </source>
</reference>
<dbReference type="HOGENOM" id="CLU_2868448_0_0_1"/>
<feature type="transmembrane region" description="Helical" evidence="1">
    <location>
        <begin position="12"/>
        <end position="29"/>
    </location>
</feature>
<keyword evidence="3" id="KW-1185">Reference proteome</keyword>
<evidence type="ECO:0000313" key="3">
    <source>
        <dbReference type="Proteomes" id="UP000054166"/>
    </source>
</evidence>
<dbReference type="Proteomes" id="UP000054166">
    <property type="component" value="Unassembled WGS sequence"/>
</dbReference>
<dbReference type="AlphaFoldDB" id="A0A0C3BUN1"/>
<proteinExistence type="predicted"/>
<dbReference type="EMBL" id="KN832973">
    <property type="protein sequence ID" value="KIM90243.1"/>
    <property type="molecule type" value="Genomic_DNA"/>
</dbReference>
<sequence>MSVCCDVCTSLLIVLPLLQVLWMTVYRWSRSGRSIIQSRPPMHFCKEGRNANGPMKLSVDFKEV</sequence>
<accession>A0A0C3BUN1</accession>
<gene>
    <name evidence="2" type="ORF">PILCRDRAFT_811958</name>
</gene>
<dbReference type="InParanoid" id="A0A0C3BUN1"/>
<organism evidence="2 3">
    <name type="scientific">Piloderma croceum (strain F 1598)</name>
    <dbReference type="NCBI Taxonomy" id="765440"/>
    <lineage>
        <taxon>Eukaryota</taxon>
        <taxon>Fungi</taxon>
        <taxon>Dikarya</taxon>
        <taxon>Basidiomycota</taxon>
        <taxon>Agaricomycotina</taxon>
        <taxon>Agaricomycetes</taxon>
        <taxon>Agaricomycetidae</taxon>
        <taxon>Atheliales</taxon>
        <taxon>Atheliaceae</taxon>
        <taxon>Piloderma</taxon>
    </lineage>
</organism>
<name>A0A0C3BUN1_PILCF</name>
<evidence type="ECO:0000313" key="2">
    <source>
        <dbReference type="EMBL" id="KIM90243.1"/>
    </source>
</evidence>
<keyword evidence="1" id="KW-0472">Membrane</keyword>
<reference evidence="3" key="2">
    <citation type="submission" date="2015-01" db="EMBL/GenBank/DDBJ databases">
        <title>Evolutionary Origins and Diversification of the Mycorrhizal Mutualists.</title>
        <authorList>
            <consortium name="DOE Joint Genome Institute"/>
            <consortium name="Mycorrhizal Genomics Consortium"/>
            <person name="Kohler A."/>
            <person name="Kuo A."/>
            <person name="Nagy L.G."/>
            <person name="Floudas D."/>
            <person name="Copeland A."/>
            <person name="Barry K.W."/>
            <person name="Cichocki N."/>
            <person name="Veneault-Fourrey C."/>
            <person name="LaButti K."/>
            <person name="Lindquist E.A."/>
            <person name="Lipzen A."/>
            <person name="Lundell T."/>
            <person name="Morin E."/>
            <person name="Murat C."/>
            <person name="Riley R."/>
            <person name="Ohm R."/>
            <person name="Sun H."/>
            <person name="Tunlid A."/>
            <person name="Henrissat B."/>
            <person name="Grigoriev I.V."/>
            <person name="Hibbett D.S."/>
            <person name="Martin F."/>
        </authorList>
    </citation>
    <scope>NUCLEOTIDE SEQUENCE [LARGE SCALE GENOMIC DNA]</scope>
    <source>
        <strain evidence="3">F 1598</strain>
    </source>
</reference>
<keyword evidence="1" id="KW-1133">Transmembrane helix</keyword>